<dbReference type="Proteomes" id="UP000655287">
    <property type="component" value="Unassembled WGS sequence"/>
</dbReference>
<dbReference type="Pfam" id="PF19086">
    <property type="entry name" value="Terpene_syn_C_2"/>
    <property type="match status" value="1"/>
</dbReference>
<dbReference type="InterPro" id="IPR008949">
    <property type="entry name" value="Isoprenoid_synthase_dom_sf"/>
</dbReference>
<dbReference type="SFLD" id="SFLDS00005">
    <property type="entry name" value="Isoprenoid_Synthase_Type_I"/>
    <property type="match status" value="1"/>
</dbReference>
<comment type="cofactor">
    <cofactor evidence="2">
        <name>Mg(2+)</name>
        <dbReference type="ChEBI" id="CHEBI:18420"/>
    </cofactor>
</comment>
<reference evidence="4" key="1">
    <citation type="submission" date="2021-01" db="EMBL/GenBank/DDBJ databases">
        <title>Whole genome shotgun sequence of Sphaerisporangium rufum NBRC 109079.</title>
        <authorList>
            <person name="Komaki H."/>
            <person name="Tamura T."/>
        </authorList>
    </citation>
    <scope>NUCLEOTIDE SEQUENCE</scope>
    <source>
        <strain evidence="4">NBRC 109079</strain>
    </source>
</reference>
<comment type="similarity">
    <text evidence="2">Belongs to the terpene synthase family.</text>
</comment>
<keyword evidence="2" id="KW-0460">Magnesium</keyword>
<dbReference type="AlphaFoldDB" id="A0A919R5L7"/>
<accession>A0A919R5L7</accession>
<gene>
    <name evidence="4" type="ORF">Sru01_25390</name>
</gene>
<feature type="region of interest" description="Disordered" evidence="3">
    <location>
        <begin position="346"/>
        <end position="368"/>
    </location>
</feature>
<dbReference type="GO" id="GO:0046872">
    <property type="term" value="F:metal ion binding"/>
    <property type="evidence" value="ECO:0007669"/>
    <property type="project" value="UniProtKB-KW"/>
</dbReference>
<proteinExistence type="inferred from homology"/>
<dbReference type="GO" id="GO:0010333">
    <property type="term" value="F:terpene synthase activity"/>
    <property type="evidence" value="ECO:0007669"/>
    <property type="project" value="InterPro"/>
</dbReference>
<dbReference type="PANTHER" id="PTHR35201:SF4">
    <property type="entry name" value="BETA-PINACENE SYNTHASE-RELATED"/>
    <property type="match status" value="1"/>
</dbReference>
<dbReference type="EC" id="4.2.3.-" evidence="2"/>
<protein>
    <recommendedName>
        <fullName evidence="2">Terpene synthase</fullName>
        <ecNumber evidence="2">4.2.3.-</ecNumber>
    </recommendedName>
</protein>
<dbReference type="SFLD" id="SFLDG01020">
    <property type="entry name" value="Terpene_Cyclase_Like_2"/>
    <property type="match status" value="1"/>
</dbReference>
<evidence type="ECO:0000256" key="1">
    <source>
        <dbReference type="ARBA" id="ARBA00023239"/>
    </source>
</evidence>
<keyword evidence="1 2" id="KW-0456">Lyase</keyword>
<dbReference type="Gene3D" id="1.10.600.10">
    <property type="entry name" value="Farnesyl Diphosphate Synthase"/>
    <property type="match status" value="1"/>
</dbReference>
<dbReference type="PANTHER" id="PTHR35201">
    <property type="entry name" value="TERPENE SYNTHASE"/>
    <property type="match status" value="1"/>
</dbReference>
<keyword evidence="5" id="KW-1185">Reference proteome</keyword>
<keyword evidence="2" id="KW-0479">Metal-binding</keyword>
<comment type="caution">
    <text evidence="4">The sequence shown here is derived from an EMBL/GenBank/DDBJ whole genome shotgun (WGS) entry which is preliminary data.</text>
</comment>
<name>A0A919R5L7_9ACTN</name>
<evidence type="ECO:0000256" key="3">
    <source>
        <dbReference type="SAM" id="MobiDB-lite"/>
    </source>
</evidence>
<evidence type="ECO:0000313" key="5">
    <source>
        <dbReference type="Proteomes" id="UP000655287"/>
    </source>
</evidence>
<dbReference type="RefSeq" id="WP_203984477.1">
    <property type="nucleotide sequence ID" value="NZ_BOOU01000036.1"/>
</dbReference>
<evidence type="ECO:0000313" key="4">
    <source>
        <dbReference type="EMBL" id="GII77557.1"/>
    </source>
</evidence>
<dbReference type="InterPro" id="IPR034686">
    <property type="entry name" value="Terpene_cyclase-like_2"/>
</dbReference>
<dbReference type="SUPFAM" id="SSF48576">
    <property type="entry name" value="Terpenoid synthases"/>
    <property type="match status" value="1"/>
</dbReference>
<sequence>MTATPGRLAGTAVPAFPAGPAGPADAAAVTRFLDEILPGAFDVFPPRVSPHLASARSHLSGWVERHGLVRKPAARRRFEHADFGWFAAVTYPTADQAGLHLIADWFAWLFLLDDQFDDGVFGRDPGRVETLMTQMAAVLGGDGDPAGRAEGVPAIVTALADLWHRTLPRAAPGWRDRFVDHIVAGGLAAAWEAENRARGVVPGEPAYIDKRRHTGAIYVCMDLIEIAERTPVPPPAYADAAYQQALRAACDVVCWTNDVYSLEKELSVGEYHNLVAVVEHARGLTRGASVAHVASAISTRIRDFREWEGRTLHAFRGDAVALANNFAGMRSWMRGNLDWSARTKRYRPGGPAGAGRPADYLDTGLVQA</sequence>
<organism evidence="4 5">
    <name type="scientific">Sphaerisporangium rufum</name>
    <dbReference type="NCBI Taxonomy" id="1381558"/>
    <lineage>
        <taxon>Bacteria</taxon>
        <taxon>Bacillati</taxon>
        <taxon>Actinomycetota</taxon>
        <taxon>Actinomycetes</taxon>
        <taxon>Streptosporangiales</taxon>
        <taxon>Streptosporangiaceae</taxon>
        <taxon>Sphaerisporangium</taxon>
    </lineage>
</organism>
<dbReference type="EMBL" id="BOOU01000036">
    <property type="protein sequence ID" value="GII77557.1"/>
    <property type="molecule type" value="Genomic_DNA"/>
</dbReference>
<evidence type="ECO:0000256" key="2">
    <source>
        <dbReference type="RuleBase" id="RU366034"/>
    </source>
</evidence>